<keyword evidence="1" id="KW-0614">Plasmid</keyword>
<organism evidence="1 2">
    <name type="scientific">Paraburkholderia caribensis MBA4</name>
    <dbReference type="NCBI Taxonomy" id="1323664"/>
    <lineage>
        <taxon>Bacteria</taxon>
        <taxon>Pseudomonadati</taxon>
        <taxon>Pseudomonadota</taxon>
        <taxon>Betaproteobacteria</taxon>
        <taxon>Burkholderiales</taxon>
        <taxon>Burkholderiaceae</taxon>
        <taxon>Paraburkholderia</taxon>
    </lineage>
</organism>
<accession>A0A0P0RPN7</accession>
<dbReference type="Proteomes" id="UP000019146">
    <property type="component" value="Plasmid unnamed"/>
</dbReference>
<gene>
    <name evidence="1" type="ORF">K788_0006959</name>
</gene>
<geneLocation type="plasmid" evidence="2"/>
<sequence length="356" mass="39635">MNARTGFDTLAPEFALKINGAALPEAAAADLIDICVLEDVDAMSMFTFSLTCYDTAQMKVKWIDDAIFREGNPVEIEVGYRDHRQVVFSGEITGLEPTFLENAPPTLTVRGYDRRHRLMRERRTRSYTNVKDSDIASQLAGGAGLKPQVEDSKVTLPYVLQHNQTDLEFLLARAKRIHYEVVVEDRTLIYRPRKIDASETLTLRREIELLEFRPRMSTMGQVQEVLVKGWDPQSKKEIVGRSGAGDETGLMAGKTSGPSSVASIFGKSGGASVRAPVQNQADADLMAKQRFGEMALGYIRADGVCIGDPRVRAGIVVKIEGLGERFSGRYYVTSTEQRFSLRKGYRVRFAARRNAT</sequence>
<dbReference type="GeneID" id="69974353"/>
<dbReference type="RefSeq" id="WP_035993280.1">
    <property type="nucleotide sequence ID" value="NZ_CP012748.1"/>
</dbReference>
<evidence type="ECO:0000313" key="1">
    <source>
        <dbReference type="EMBL" id="ALL70942.1"/>
    </source>
</evidence>
<dbReference type="SUPFAM" id="SSF69279">
    <property type="entry name" value="Phage tail proteins"/>
    <property type="match status" value="1"/>
</dbReference>
<protein>
    <submittedName>
        <fullName evidence="1">Phage protein D</fullName>
    </submittedName>
</protein>
<dbReference type="AlphaFoldDB" id="A0A0P0RPN7"/>
<reference evidence="1 2" key="1">
    <citation type="journal article" date="2014" name="Genome Announc.">
        <title>Draft Genome Sequence of the Haloacid-Degrading Burkholderia caribensis Strain MBA4.</title>
        <authorList>
            <person name="Pan Y."/>
            <person name="Kong K.F."/>
            <person name="Tsang J.S."/>
        </authorList>
    </citation>
    <scope>NUCLEOTIDE SEQUENCE [LARGE SCALE GENOMIC DNA]</scope>
    <source>
        <strain evidence="1 2">MBA4</strain>
        <plasmid evidence="2">Plasmid</plasmid>
    </source>
</reference>
<dbReference type="EMBL" id="CP012748">
    <property type="protein sequence ID" value="ALL70942.1"/>
    <property type="molecule type" value="Genomic_DNA"/>
</dbReference>
<evidence type="ECO:0000313" key="2">
    <source>
        <dbReference type="Proteomes" id="UP000019146"/>
    </source>
</evidence>
<name>A0A0P0RPN7_9BURK</name>
<proteinExistence type="predicted"/>
<dbReference type="KEGG" id="bcai:K788_0006959"/>